<dbReference type="EMBL" id="BMAT01008880">
    <property type="protein sequence ID" value="GFR94162.1"/>
    <property type="molecule type" value="Genomic_DNA"/>
</dbReference>
<sequence>MKAQGEKLAIVTIFQTALITPRWYNGPKAFLGKCLQMNFGAGPDIRRFSCSNLIKNKEKFLGVEEAGVVAAAATVVVVVVVEALIIRH</sequence>
<evidence type="ECO:0000313" key="3">
    <source>
        <dbReference type="Proteomes" id="UP000762676"/>
    </source>
</evidence>
<gene>
    <name evidence="2" type="ORF">ElyMa_004395400</name>
</gene>
<organism evidence="2 3">
    <name type="scientific">Elysia marginata</name>
    <dbReference type="NCBI Taxonomy" id="1093978"/>
    <lineage>
        <taxon>Eukaryota</taxon>
        <taxon>Metazoa</taxon>
        <taxon>Spiralia</taxon>
        <taxon>Lophotrochozoa</taxon>
        <taxon>Mollusca</taxon>
        <taxon>Gastropoda</taxon>
        <taxon>Heterobranchia</taxon>
        <taxon>Euthyneura</taxon>
        <taxon>Panpulmonata</taxon>
        <taxon>Sacoglossa</taxon>
        <taxon>Placobranchoidea</taxon>
        <taxon>Plakobranchidae</taxon>
        <taxon>Elysia</taxon>
    </lineage>
</organism>
<reference evidence="2 3" key="1">
    <citation type="journal article" date="2021" name="Elife">
        <title>Chloroplast acquisition without the gene transfer in kleptoplastic sea slugs, Plakobranchus ocellatus.</title>
        <authorList>
            <person name="Maeda T."/>
            <person name="Takahashi S."/>
            <person name="Yoshida T."/>
            <person name="Shimamura S."/>
            <person name="Takaki Y."/>
            <person name="Nagai Y."/>
            <person name="Toyoda A."/>
            <person name="Suzuki Y."/>
            <person name="Arimoto A."/>
            <person name="Ishii H."/>
            <person name="Satoh N."/>
            <person name="Nishiyama T."/>
            <person name="Hasebe M."/>
            <person name="Maruyama T."/>
            <person name="Minagawa J."/>
            <person name="Obokata J."/>
            <person name="Shigenobu S."/>
        </authorList>
    </citation>
    <scope>NUCLEOTIDE SEQUENCE [LARGE SCALE GENOMIC DNA]</scope>
</reference>
<keyword evidence="1" id="KW-0812">Transmembrane</keyword>
<accession>A0AAV4H7R3</accession>
<dbReference type="Proteomes" id="UP000762676">
    <property type="component" value="Unassembled WGS sequence"/>
</dbReference>
<feature type="transmembrane region" description="Helical" evidence="1">
    <location>
        <begin position="66"/>
        <end position="86"/>
    </location>
</feature>
<keyword evidence="1" id="KW-1133">Transmembrane helix</keyword>
<comment type="caution">
    <text evidence="2">The sequence shown here is derived from an EMBL/GenBank/DDBJ whole genome shotgun (WGS) entry which is preliminary data.</text>
</comment>
<name>A0AAV4H7R3_9GAST</name>
<keyword evidence="3" id="KW-1185">Reference proteome</keyword>
<keyword evidence="1" id="KW-0472">Membrane</keyword>
<dbReference type="AlphaFoldDB" id="A0AAV4H7R3"/>
<evidence type="ECO:0000256" key="1">
    <source>
        <dbReference type="SAM" id="Phobius"/>
    </source>
</evidence>
<proteinExistence type="predicted"/>
<protein>
    <submittedName>
        <fullName evidence="2">Uncharacterized protein</fullName>
    </submittedName>
</protein>
<evidence type="ECO:0000313" key="2">
    <source>
        <dbReference type="EMBL" id="GFR94162.1"/>
    </source>
</evidence>